<feature type="transmembrane region" description="Helical" evidence="1">
    <location>
        <begin position="27"/>
        <end position="43"/>
    </location>
</feature>
<keyword evidence="1" id="KW-0472">Membrane</keyword>
<keyword evidence="1" id="KW-1133">Transmembrane helix</keyword>
<name>A0A6J6D7X8_9ZZZZ</name>
<dbReference type="AlphaFoldDB" id="A0A6J6D7X8"/>
<reference evidence="2" key="1">
    <citation type="submission" date="2020-05" db="EMBL/GenBank/DDBJ databases">
        <authorList>
            <person name="Chiriac C."/>
            <person name="Salcher M."/>
            <person name="Ghai R."/>
            <person name="Kavagutti S V."/>
        </authorList>
    </citation>
    <scope>NUCLEOTIDE SEQUENCE</scope>
</reference>
<dbReference type="EMBL" id="CAEZTK010000003">
    <property type="protein sequence ID" value="CAB4560100.1"/>
    <property type="molecule type" value="Genomic_DNA"/>
</dbReference>
<proteinExistence type="predicted"/>
<accession>A0A6J6D7X8</accession>
<protein>
    <submittedName>
        <fullName evidence="2">Unannotated protein</fullName>
    </submittedName>
</protein>
<feature type="transmembrane region" description="Helical" evidence="1">
    <location>
        <begin position="50"/>
        <end position="68"/>
    </location>
</feature>
<organism evidence="2">
    <name type="scientific">freshwater metagenome</name>
    <dbReference type="NCBI Taxonomy" id="449393"/>
    <lineage>
        <taxon>unclassified sequences</taxon>
        <taxon>metagenomes</taxon>
        <taxon>ecological metagenomes</taxon>
    </lineage>
</organism>
<sequence length="136" mass="15104">MLLLWVGFWIISLPVVVHDLLTHRIPNVYLKILAGFTCIFVFFDGMGSIINLTACLICVSTFLVMGVGMGDLKLLALTFTIFNSQMDFSLTIFLFILLCSAVVHILIITTGTSRLPERIALAPSIFLAFALYFPAR</sequence>
<evidence type="ECO:0000313" key="2">
    <source>
        <dbReference type="EMBL" id="CAB4560100.1"/>
    </source>
</evidence>
<evidence type="ECO:0000256" key="1">
    <source>
        <dbReference type="SAM" id="Phobius"/>
    </source>
</evidence>
<keyword evidence="1" id="KW-0812">Transmembrane</keyword>
<gene>
    <name evidence="2" type="ORF">UFOPK1643_00105</name>
</gene>
<feature type="transmembrane region" description="Helical" evidence="1">
    <location>
        <begin position="88"/>
        <end position="107"/>
    </location>
</feature>
<feature type="transmembrane region" description="Helical" evidence="1">
    <location>
        <begin position="119"/>
        <end position="135"/>
    </location>
</feature>